<protein>
    <submittedName>
        <fullName evidence="1">Uncharacterized protein</fullName>
    </submittedName>
</protein>
<dbReference type="AlphaFoldDB" id="A0A0E9R8A2"/>
<evidence type="ECO:0000313" key="1">
    <source>
        <dbReference type="EMBL" id="JAH25314.1"/>
    </source>
</evidence>
<organism evidence="1">
    <name type="scientific">Anguilla anguilla</name>
    <name type="common">European freshwater eel</name>
    <name type="synonym">Muraena anguilla</name>
    <dbReference type="NCBI Taxonomy" id="7936"/>
    <lineage>
        <taxon>Eukaryota</taxon>
        <taxon>Metazoa</taxon>
        <taxon>Chordata</taxon>
        <taxon>Craniata</taxon>
        <taxon>Vertebrata</taxon>
        <taxon>Euteleostomi</taxon>
        <taxon>Actinopterygii</taxon>
        <taxon>Neopterygii</taxon>
        <taxon>Teleostei</taxon>
        <taxon>Anguilliformes</taxon>
        <taxon>Anguillidae</taxon>
        <taxon>Anguilla</taxon>
    </lineage>
</organism>
<reference evidence="1" key="1">
    <citation type="submission" date="2014-11" db="EMBL/GenBank/DDBJ databases">
        <authorList>
            <person name="Amaro Gonzalez C."/>
        </authorList>
    </citation>
    <scope>NUCLEOTIDE SEQUENCE</scope>
</reference>
<proteinExistence type="predicted"/>
<reference evidence="1" key="2">
    <citation type="journal article" date="2015" name="Fish Shellfish Immunol.">
        <title>Early steps in the European eel (Anguilla anguilla)-Vibrio vulnificus interaction in the gills: Role of the RtxA13 toxin.</title>
        <authorList>
            <person name="Callol A."/>
            <person name="Pajuelo D."/>
            <person name="Ebbesson L."/>
            <person name="Teles M."/>
            <person name="MacKenzie S."/>
            <person name="Amaro C."/>
        </authorList>
    </citation>
    <scope>NUCLEOTIDE SEQUENCE</scope>
</reference>
<accession>A0A0E9R8A2</accession>
<sequence>MAVFDNQFFLLDCYLFHRDVYIVVFLCAGV</sequence>
<name>A0A0E9R8A2_ANGAN</name>
<dbReference type="EMBL" id="GBXM01083263">
    <property type="protein sequence ID" value="JAH25314.1"/>
    <property type="molecule type" value="Transcribed_RNA"/>
</dbReference>